<dbReference type="Proteomes" id="UP000077248">
    <property type="component" value="Unassembled WGS sequence"/>
</dbReference>
<keyword evidence="2 6" id="KW-0812">Transmembrane</keyword>
<keyword evidence="8" id="KW-1185">Reference proteome</keyword>
<dbReference type="EMBL" id="KV441486">
    <property type="protein sequence ID" value="OAG17673.1"/>
    <property type="molecule type" value="Genomic_DNA"/>
</dbReference>
<evidence type="ECO:0000256" key="5">
    <source>
        <dbReference type="SAM" id="Coils"/>
    </source>
</evidence>
<accession>A0A177DCY9</accession>
<feature type="transmembrane region" description="Helical" evidence="6">
    <location>
        <begin position="399"/>
        <end position="419"/>
    </location>
</feature>
<sequence>MNTIGARYRIDPEVFRRQLQQVPGSDYYDLPDLPSSSINIIKLSTTTIGYGEVPSSSRHEHETQLQDHFNNLGKSGLIGESIVRQLWNHDEMHFSIEQNIIVNVVRRQEGWLALILLDHGRDLDEGPQGPWLEPLCQRGKFSSVFQPVIQFEPKIWSTEKQAKTNNLGVPSDVASATRRPYAQSASLLASRHYGQFLSLPLMRIDPFYALHDLFIFCSSAENQFLNALRYKVKSSFSHSNDEKYLQQSLDNFRYHKNILRSKIERFEDIIKCIRLRGDRKWHTWQPSAQSPAARAPIPLHPSNKDKENAILQGDADASAVKILQDYEALLQKAIALSRLYNEELDELRTSAALLEAKKSVEQAESIGRLSWLAFLFLPLSLTAALFGMNFKEIGTNLSIWIYPALSVPVFLLTLLIYFWPNAYQFVQINLARCGSVVSKRDRQRLQRSTSKTADADAAADV</sequence>
<dbReference type="Gene3D" id="1.20.58.340">
    <property type="entry name" value="Magnesium transport protein CorA, transmembrane region"/>
    <property type="match status" value="1"/>
</dbReference>
<protein>
    <recommendedName>
        <fullName evidence="9">Cora-domain-containing protein</fullName>
    </recommendedName>
</protein>
<keyword evidence="5" id="KW-0175">Coiled coil</keyword>
<dbReference type="GO" id="GO:0046873">
    <property type="term" value="F:metal ion transmembrane transporter activity"/>
    <property type="evidence" value="ECO:0007669"/>
    <property type="project" value="InterPro"/>
</dbReference>
<evidence type="ECO:0000313" key="8">
    <source>
        <dbReference type="Proteomes" id="UP000077248"/>
    </source>
</evidence>
<evidence type="ECO:0000256" key="6">
    <source>
        <dbReference type="SAM" id="Phobius"/>
    </source>
</evidence>
<evidence type="ECO:0000256" key="1">
    <source>
        <dbReference type="ARBA" id="ARBA00004141"/>
    </source>
</evidence>
<evidence type="ECO:0000256" key="3">
    <source>
        <dbReference type="ARBA" id="ARBA00022989"/>
    </source>
</evidence>
<dbReference type="AlphaFoldDB" id="A0A177DCY9"/>
<evidence type="ECO:0008006" key="9">
    <source>
        <dbReference type="Google" id="ProtNLM"/>
    </source>
</evidence>
<keyword evidence="4 6" id="KW-0472">Membrane</keyword>
<feature type="coiled-coil region" evidence="5">
    <location>
        <begin position="337"/>
        <end position="364"/>
    </location>
</feature>
<dbReference type="InterPro" id="IPR002523">
    <property type="entry name" value="MgTranspt_CorA/ZnTranspt_ZntB"/>
</dbReference>
<feature type="transmembrane region" description="Helical" evidence="6">
    <location>
        <begin position="369"/>
        <end position="387"/>
    </location>
</feature>
<dbReference type="RefSeq" id="XP_018383094.1">
    <property type="nucleotide sequence ID" value="XM_018528707.1"/>
</dbReference>
<evidence type="ECO:0000256" key="4">
    <source>
        <dbReference type="ARBA" id="ARBA00023136"/>
    </source>
</evidence>
<dbReference type="GO" id="GO:0016020">
    <property type="term" value="C:membrane"/>
    <property type="evidence" value="ECO:0007669"/>
    <property type="project" value="UniProtKB-SubCell"/>
</dbReference>
<dbReference type="GeneID" id="29114301"/>
<proteinExistence type="predicted"/>
<organism evidence="7 8">
    <name type="scientific">Alternaria alternata</name>
    <name type="common">Alternaria rot fungus</name>
    <name type="synonym">Torula alternata</name>
    <dbReference type="NCBI Taxonomy" id="5599"/>
    <lineage>
        <taxon>Eukaryota</taxon>
        <taxon>Fungi</taxon>
        <taxon>Dikarya</taxon>
        <taxon>Ascomycota</taxon>
        <taxon>Pezizomycotina</taxon>
        <taxon>Dothideomycetes</taxon>
        <taxon>Pleosporomycetidae</taxon>
        <taxon>Pleosporales</taxon>
        <taxon>Pleosporineae</taxon>
        <taxon>Pleosporaceae</taxon>
        <taxon>Alternaria</taxon>
        <taxon>Alternaria sect. Alternaria</taxon>
        <taxon>Alternaria alternata complex</taxon>
    </lineage>
</organism>
<dbReference type="InterPro" id="IPR045863">
    <property type="entry name" value="CorA_TM1_TM2"/>
</dbReference>
<dbReference type="STRING" id="5599.A0A177DCY9"/>
<dbReference type="SUPFAM" id="SSF144083">
    <property type="entry name" value="Magnesium transport protein CorA, transmembrane region"/>
    <property type="match status" value="1"/>
</dbReference>
<dbReference type="VEuPathDB" id="FungiDB:CC77DRAFT_1064284"/>
<reference evidence="7 8" key="1">
    <citation type="submission" date="2016-05" db="EMBL/GenBank/DDBJ databases">
        <title>Comparative analysis of secretome profiles of manganese(II)-oxidizing ascomycete fungi.</title>
        <authorList>
            <consortium name="DOE Joint Genome Institute"/>
            <person name="Zeiner C.A."/>
            <person name="Purvine S.O."/>
            <person name="Zink E.M."/>
            <person name="Wu S."/>
            <person name="Pasa-Tolic L."/>
            <person name="Chaput D.L."/>
            <person name="Haridas S."/>
            <person name="Grigoriev I.V."/>
            <person name="Santelli C.M."/>
            <person name="Hansel C.M."/>
        </authorList>
    </citation>
    <scope>NUCLEOTIDE SEQUENCE [LARGE SCALE GENOMIC DNA]</scope>
    <source>
        <strain evidence="7 8">SRC1lrK2f</strain>
    </source>
</reference>
<keyword evidence="3 6" id="KW-1133">Transmembrane helix</keyword>
<dbReference type="Pfam" id="PF01544">
    <property type="entry name" value="CorA"/>
    <property type="match status" value="1"/>
</dbReference>
<dbReference type="KEGG" id="aalt:CC77DRAFT_1064284"/>
<dbReference type="OMA" id="DPFYALH"/>
<name>A0A177DCY9_ALTAL</name>
<evidence type="ECO:0000256" key="2">
    <source>
        <dbReference type="ARBA" id="ARBA00022692"/>
    </source>
</evidence>
<evidence type="ECO:0000313" key="7">
    <source>
        <dbReference type="EMBL" id="OAG17673.1"/>
    </source>
</evidence>
<comment type="subcellular location">
    <subcellularLocation>
        <location evidence="1">Membrane</location>
        <topology evidence="1">Multi-pass membrane protein</topology>
    </subcellularLocation>
</comment>
<gene>
    <name evidence="7" type="ORF">CC77DRAFT_1064284</name>
</gene>